<keyword evidence="4" id="KW-1185">Reference proteome</keyword>
<gene>
    <name evidence="3" type="ORF">JQC72_12065</name>
</gene>
<dbReference type="InterPro" id="IPR003018">
    <property type="entry name" value="GAF"/>
</dbReference>
<evidence type="ECO:0000313" key="4">
    <source>
        <dbReference type="Proteomes" id="UP001177120"/>
    </source>
</evidence>
<protein>
    <submittedName>
        <fullName evidence="3">GAF domain-containing protein</fullName>
    </submittedName>
</protein>
<dbReference type="Pfam" id="PF01590">
    <property type="entry name" value="GAF"/>
    <property type="match status" value="1"/>
</dbReference>
<organism evidence="3 4">
    <name type="scientific">Polycladomyces zharkentensis</name>
    <dbReference type="NCBI Taxonomy" id="2807616"/>
    <lineage>
        <taxon>Bacteria</taxon>
        <taxon>Bacillati</taxon>
        <taxon>Bacillota</taxon>
        <taxon>Bacilli</taxon>
        <taxon>Bacillales</taxon>
        <taxon>Thermoactinomycetaceae</taxon>
        <taxon>Polycladomyces</taxon>
    </lineage>
</organism>
<feature type="transmembrane region" description="Helical" evidence="1">
    <location>
        <begin position="12"/>
        <end position="33"/>
    </location>
</feature>
<keyword evidence="1" id="KW-1133">Transmembrane helix</keyword>
<name>A0ABS2WL02_9BACL</name>
<dbReference type="EMBL" id="JAFHAP010000010">
    <property type="protein sequence ID" value="MBN2910237.1"/>
    <property type="molecule type" value="Genomic_DNA"/>
</dbReference>
<comment type="caution">
    <text evidence="3">The sequence shown here is derived from an EMBL/GenBank/DDBJ whole genome shotgun (WGS) entry which is preliminary data.</text>
</comment>
<dbReference type="InterPro" id="IPR029016">
    <property type="entry name" value="GAF-like_dom_sf"/>
</dbReference>
<evidence type="ECO:0000256" key="1">
    <source>
        <dbReference type="SAM" id="Phobius"/>
    </source>
</evidence>
<dbReference type="RefSeq" id="WP_205495986.1">
    <property type="nucleotide sequence ID" value="NZ_JAFHAP010000010.1"/>
</dbReference>
<keyword evidence="1" id="KW-0472">Membrane</keyword>
<keyword evidence="1" id="KW-0812">Transmembrane</keyword>
<accession>A0ABS2WL02</accession>
<evidence type="ECO:0000259" key="2">
    <source>
        <dbReference type="Pfam" id="PF01590"/>
    </source>
</evidence>
<feature type="transmembrane region" description="Helical" evidence="1">
    <location>
        <begin position="45"/>
        <end position="67"/>
    </location>
</feature>
<reference evidence="3" key="1">
    <citation type="journal article" date="2024" name="Int. J. Syst. Evol. Microbiol.">
        <title>Polycladomyces zharkentensis sp. nov., a novel thermophilic cellulose- and starch-degrading member of the Bacillota from a geothermal aquifer in Kazakhstan.</title>
        <authorList>
            <person name="Mashzhan A."/>
            <person name="Kistaubayeva A."/>
            <person name="Javier-Lopez R."/>
            <person name="Bissenova U."/>
            <person name="Bissenbay A."/>
            <person name="Birkeland N.K."/>
        </authorList>
    </citation>
    <scope>NUCLEOTIDE SEQUENCE</scope>
    <source>
        <strain evidence="3">ZKZ2T</strain>
    </source>
</reference>
<proteinExistence type="predicted"/>
<sequence>MLGDFLEKLFNRFLWFPFITAYIVLSGLVWYAISQMDWGNLKKTPIPVIIVASVLSILAALLFWWSYKETAKSLRFKRDFSESDKDLVKATDALDIMSKIGNQITKCISEPFSTANNHYTFHSICWLIRAFMINERSKDPKVVLFIPNEEESHLEPCGWANHSTRIQKFTLKISQENAAGFTYMTGEPYYLPDVNAPGVRFERNSYSNNSFCSLVTVPVKCGNEVIGVLSVTGQEKNSYNESEDIPYLRAFANALSPLVTHHLLGRKGVCGEHRETVGSKRTDHL</sequence>
<feature type="domain" description="GAF" evidence="2">
    <location>
        <begin position="164"/>
        <end position="255"/>
    </location>
</feature>
<dbReference type="SUPFAM" id="SSF55781">
    <property type="entry name" value="GAF domain-like"/>
    <property type="match status" value="1"/>
</dbReference>
<evidence type="ECO:0000313" key="3">
    <source>
        <dbReference type="EMBL" id="MBN2910237.1"/>
    </source>
</evidence>
<dbReference type="Proteomes" id="UP001177120">
    <property type="component" value="Unassembled WGS sequence"/>
</dbReference>
<dbReference type="Gene3D" id="3.30.450.40">
    <property type="match status" value="1"/>
</dbReference>